<proteinExistence type="predicted"/>
<dbReference type="Gene3D" id="3.60.15.10">
    <property type="entry name" value="Ribonuclease Z/Hydroxyacylglutathione hydrolase-like"/>
    <property type="match status" value="1"/>
</dbReference>
<dbReference type="InterPro" id="IPR050698">
    <property type="entry name" value="MBL"/>
</dbReference>
<keyword evidence="2" id="KW-0378">Hydrolase</keyword>
<reference evidence="2" key="1">
    <citation type="submission" date="2020-07" db="EMBL/GenBank/DDBJ databases">
        <title>Koleobacter methoxysyntrophicus gen. nov., sp. nov., a novel anaerobic bacterium isolated from deep subsurface oil field and proposal of Koleobacterales ord. nov. in the phylum Firmicutes.</title>
        <authorList>
            <person name="Sakamoto S."/>
            <person name="Tamaki H."/>
        </authorList>
    </citation>
    <scope>NUCLEOTIDE SEQUENCE</scope>
    <source>
        <strain evidence="2">NRmbB1</strain>
    </source>
</reference>
<dbReference type="Proteomes" id="UP000662904">
    <property type="component" value="Chromosome"/>
</dbReference>
<dbReference type="GO" id="GO:0016787">
    <property type="term" value="F:hydrolase activity"/>
    <property type="evidence" value="ECO:0007669"/>
    <property type="project" value="UniProtKB-KW"/>
</dbReference>
<dbReference type="Pfam" id="PF00753">
    <property type="entry name" value="Lactamase_B"/>
    <property type="match status" value="1"/>
</dbReference>
<dbReference type="EMBL" id="CP059066">
    <property type="protein sequence ID" value="QSQ09170.1"/>
    <property type="molecule type" value="Genomic_DNA"/>
</dbReference>
<name>A0A8A0RNK0_9FIRM</name>
<dbReference type="AlphaFoldDB" id="A0A8A0RNK0"/>
<dbReference type="SUPFAM" id="SSF56281">
    <property type="entry name" value="Metallo-hydrolase/oxidoreductase"/>
    <property type="match status" value="1"/>
</dbReference>
<gene>
    <name evidence="2" type="ORF">H0A61_01529</name>
</gene>
<evidence type="ECO:0000313" key="3">
    <source>
        <dbReference type="Proteomes" id="UP000662904"/>
    </source>
</evidence>
<sequence length="92" mass="9995">MELIFCGGAGEVGASCYLMKIDGKNILLDCGIRITSSKDNLPDFRLIQENGGIDAIVVSHAHTDHTGALPAISRQYPNALIYMTHASELHRQ</sequence>
<accession>A0A8A0RNK0</accession>
<feature type="domain" description="Metallo-beta-lactamase" evidence="1">
    <location>
        <begin position="10"/>
        <end position="87"/>
    </location>
</feature>
<keyword evidence="3" id="KW-1185">Reference proteome</keyword>
<dbReference type="EC" id="3.1.-.-" evidence="2"/>
<dbReference type="GO" id="GO:0004521">
    <property type="term" value="F:RNA endonuclease activity"/>
    <property type="evidence" value="ECO:0007669"/>
    <property type="project" value="TreeGrafter"/>
</dbReference>
<organism evidence="2 3">
    <name type="scientific">Koleobacter methoxysyntrophicus</name>
    <dbReference type="NCBI Taxonomy" id="2751313"/>
    <lineage>
        <taxon>Bacteria</taxon>
        <taxon>Bacillati</taxon>
        <taxon>Bacillota</taxon>
        <taxon>Clostridia</taxon>
        <taxon>Koleobacterales</taxon>
        <taxon>Koleobacteraceae</taxon>
        <taxon>Koleobacter</taxon>
    </lineage>
</organism>
<dbReference type="PANTHER" id="PTHR11203">
    <property type="entry name" value="CLEAVAGE AND POLYADENYLATION SPECIFICITY FACTOR FAMILY MEMBER"/>
    <property type="match status" value="1"/>
</dbReference>
<protein>
    <submittedName>
        <fullName evidence="2">Ribonuclease</fullName>
        <ecNumber evidence="2">3.1.-.-</ecNumber>
    </submittedName>
</protein>
<dbReference type="KEGG" id="kme:H0A61_01529"/>
<dbReference type="InterPro" id="IPR036866">
    <property type="entry name" value="RibonucZ/Hydroxyglut_hydro"/>
</dbReference>
<dbReference type="InterPro" id="IPR001279">
    <property type="entry name" value="Metallo-B-lactamas"/>
</dbReference>
<dbReference type="PANTHER" id="PTHR11203:SF37">
    <property type="entry name" value="INTEGRATOR COMPLEX SUBUNIT 11"/>
    <property type="match status" value="1"/>
</dbReference>
<evidence type="ECO:0000259" key="1">
    <source>
        <dbReference type="Pfam" id="PF00753"/>
    </source>
</evidence>
<evidence type="ECO:0000313" key="2">
    <source>
        <dbReference type="EMBL" id="QSQ09170.1"/>
    </source>
</evidence>